<dbReference type="Proteomes" id="UP000737171">
    <property type="component" value="Unassembled WGS sequence"/>
</dbReference>
<keyword evidence="2" id="KW-1185">Reference proteome</keyword>
<organism evidence="1 2">
    <name type="scientific">Pseudaquabacterium terrae</name>
    <dbReference type="NCBI Taxonomy" id="2732868"/>
    <lineage>
        <taxon>Bacteria</taxon>
        <taxon>Pseudomonadati</taxon>
        <taxon>Pseudomonadota</taxon>
        <taxon>Betaproteobacteria</taxon>
        <taxon>Burkholderiales</taxon>
        <taxon>Sphaerotilaceae</taxon>
        <taxon>Pseudaquabacterium</taxon>
    </lineage>
</organism>
<sequence>MNERLAQLQIRLALLNAQTAGLSQARAAAAEYHSRFRAAISRHGAMVSAADLPALAALPASELQAQGVDPGDLNRAIKDVRFCEAIEREHRRLIVEVEPLRTLIERIEKERSTDDQWKAAS</sequence>
<comment type="caution">
    <text evidence="1">The sequence shown here is derived from an EMBL/GenBank/DDBJ whole genome shotgun (WGS) entry which is preliminary data.</text>
</comment>
<dbReference type="EMBL" id="JABRWJ010000008">
    <property type="protein sequence ID" value="NRF70360.1"/>
    <property type="molecule type" value="Genomic_DNA"/>
</dbReference>
<proteinExistence type="predicted"/>
<dbReference type="RefSeq" id="WP_173129249.1">
    <property type="nucleotide sequence ID" value="NZ_JABRWJ010000008.1"/>
</dbReference>
<protein>
    <submittedName>
        <fullName evidence="1">Uncharacterized protein</fullName>
    </submittedName>
</protein>
<name>A0ABX2EP92_9BURK</name>
<evidence type="ECO:0000313" key="2">
    <source>
        <dbReference type="Proteomes" id="UP000737171"/>
    </source>
</evidence>
<gene>
    <name evidence="1" type="ORF">HLB44_25450</name>
</gene>
<accession>A0ABX2EP92</accession>
<evidence type="ECO:0000313" key="1">
    <source>
        <dbReference type="EMBL" id="NRF70360.1"/>
    </source>
</evidence>
<reference evidence="1 2" key="1">
    <citation type="submission" date="2020-05" db="EMBL/GenBank/DDBJ databases">
        <title>Aquincola sp. isolate from soil.</title>
        <authorList>
            <person name="Han J."/>
            <person name="Kim D.-U."/>
        </authorList>
    </citation>
    <scope>NUCLEOTIDE SEQUENCE [LARGE SCALE GENOMIC DNA]</scope>
    <source>
        <strain evidence="1 2">S2</strain>
    </source>
</reference>